<evidence type="ECO:0000313" key="10">
    <source>
        <dbReference type="Proteomes" id="UP001362999"/>
    </source>
</evidence>
<name>A0AAW0BWU6_9AGAR</name>
<keyword evidence="4 7" id="KW-0472">Membrane</keyword>
<evidence type="ECO:0000256" key="7">
    <source>
        <dbReference type="SAM" id="Phobius"/>
    </source>
</evidence>
<comment type="similarity">
    <text evidence="5">Belongs to the SAT4 family.</text>
</comment>
<feature type="transmembrane region" description="Helical" evidence="7">
    <location>
        <begin position="76"/>
        <end position="100"/>
    </location>
</feature>
<comment type="subcellular location">
    <subcellularLocation>
        <location evidence="1">Membrane</location>
        <topology evidence="1">Multi-pass membrane protein</topology>
    </subcellularLocation>
</comment>
<dbReference type="AlphaFoldDB" id="A0AAW0BWU6"/>
<dbReference type="InterPro" id="IPR052337">
    <property type="entry name" value="SAT4-like"/>
</dbReference>
<evidence type="ECO:0000256" key="6">
    <source>
        <dbReference type="SAM" id="MobiDB-lite"/>
    </source>
</evidence>
<proteinExistence type="inferred from homology"/>
<dbReference type="PANTHER" id="PTHR33048:SF47">
    <property type="entry name" value="INTEGRAL MEMBRANE PROTEIN-RELATED"/>
    <property type="match status" value="1"/>
</dbReference>
<feature type="domain" description="Rhodopsin" evidence="8">
    <location>
        <begin position="29"/>
        <end position="239"/>
    </location>
</feature>
<gene>
    <name evidence="9" type="ORF">R3P38DRAFT_2925035</name>
</gene>
<dbReference type="PANTHER" id="PTHR33048">
    <property type="entry name" value="PTH11-LIKE INTEGRAL MEMBRANE PROTEIN (AFU_ORTHOLOGUE AFUA_5G11245)"/>
    <property type="match status" value="1"/>
</dbReference>
<feature type="transmembrane region" description="Helical" evidence="7">
    <location>
        <begin position="189"/>
        <end position="211"/>
    </location>
</feature>
<dbReference type="GO" id="GO:0016020">
    <property type="term" value="C:membrane"/>
    <property type="evidence" value="ECO:0007669"/>
    <property type="project" value="UniProtKB-SubCell"/>
</dbReference>
<feature type="region of interest" description="Disordered" evidence="6">
    <location>
        <begin position="303"/>
        <end position="340"/>
    </location>
</feature>
<evidence type="ECO:0000256" key="2">
    <source>
        <dbReference type="ARBA" id="ARBA00022692"/>
    </source>
</evidence>
<dbReference type="Proteomes" id="UP001362999">
    <property type="component" value="Unassembled WGS sequence"/>
</dbReference>
<evidence type="ECO:0000256" key="5">
    <source>
        <dbReference type="ARBA" id="ARBA00038359"/>
    </source>
</evidence>
<protein>
    <recommendedName>
        <fullName evidence="8">Rhodopsin domain-containing protein</fullName>
    </recommendedName>
</protein>
<evidence type="ECO:0000313" key="9">
    <source>
        <dbReference type="EMBL" id="KAK7031664.1"/>
    </source>
</evidence>
<reference evidence="9 10" key="1">
    <citation type="journal article" date="2024" name="J Genomics">
        <title>Draft genome sequencing and assembly of Favolaschia claudopus CIRM-BRFM 2984 isolated from oak limbs.</title>
        <authorList>
            <person name="Navarro D."/>
            <person name="Drula E."/>
            <person name="Chaduli D."/>
            <person name="Cazenave R."/>
            <person name="Ahrendt S."/>
            <person name="Wang J."/>
            <person name="Lipzen A."/>
            <person name="Daum C."/>
            <person name="Barry K."/>
            <person name="Grigoriev I.V."/>
            <person name="Favel A."/>
            <person name="Rosso M.N."/>
            <person name="Martin F."/>
        </authorList>
    </citation>
    <scope>NUCLEOTIDE SEQUENCE [LARGE SCALE GENOMIC DNA]</scope>
    <source>
        <strain evidence="9 10">CIRM-BRFM 2984</strain>
    </source>
</reference>
<keyword evidence="10" id="KW-1185">Reference proteome</keyword>
<evidence type="ECO:0000259" key="8">
    <source>
        <dbReference type="Pfam" id="PF20684"/>
    </source>
</evidence>
<feature type="compositionally biased region" description="Basic and acidic residues" evidence="6">
    <location>
        <begin position="319"/>
        <end position="332"/>
    </location>
</feature>
<evidence type="ECO:0000256" key="1">
    <source>
        <dbReference type="ARBA" id="ARBA00004141"/>
    </source>
</evidence>
<keyword evidence="2 7" id="KW-0812">Transmembrane</keyword>
<accession>A0AAW0BWU6</accession>
<evidence type="ECO:0000256" key="4">
    <source>
        <dbReference type="ARBA" id="ARBA00023136"/>
    </source>
</evidence>
<sequence length="340" mass="37730">MLNGKDPLVQLKITSATCSFVALGMTIFRLYKRRGRYWADDLWALFASLALIAQVVAVFLHVPLPNNLPKSTGVAVYYLMALTFYAVIWASRLSILFSIIRIDPSVARRKRLSWAAVAFLLAFIILTAQLLWVCEPKQEWKKAPNPQCPLPLQVAVLQLVTDILADGLLLLAPVPLFRNLINKAFRQKLTLIFSTCVVTTIVSLVHAAFILQKGGIKVVISALVEDCFSLIVANIPVVVTTMVDIVGDADQVRTNRTTPFSGMFWWSDISTTVPGVFSEGSILALRTPTQSSAQHHPDEIELSYPKLPQDSDPWLSSDLPKDGRTIVNDRRGFPYPTSPL</sequence>
<comment type="caution">
    <text evidence="9">The sequence shown here is derived from an EMBL/GenBank/DDBJ whole genome shotgun (WGS) entry which is preliminary data.</text>
</comment>
<feature type="transmembrane region" description="Helical" evidence="7">
    <location>
        <begin position="152"/>
        <end position="177"/>
    </location>
</feature>
<dbReference type="EMBL" id="JAWWNJ010000024">
    <property type="protein sequence ID" value="KAK7031664.1"/>
    <property type="molecule type" value="Genomic_DNA"/>
</dbReference>
<feature type="transmembrane region" description="Helical" evidence="7">
    <location>
        <begin position="43"/>
        <end position="64"/>
    </location>
</feature>
<evidence type="ECO:0000256" key="3">
    <source>
        <dbReference type="ARBA" id="ARBA00022989"/>
    </source>
</evidence>
<organism evidence="9 10">
    <name type="scientific">Favolaschia claudopus</name>
    <dbReference type="NCBI Taxonomy" id="2862362"/>
    <lineage>
        <taxon>Eukaryota</taxon>
        <taxon>Fungi</taxon>
        <taxon>Dikarya</taxon>
        <taxon>Basidiomycota</taxon>
        <taxon>Agaricomycotina</taxon>
        <taxon>Agaricomycetes</taxon>
        <taxon>Agaricomycetidae</taxon>
        <taxon>Agaricales</taxon>
        <taxon>Marasmiineae</taxon>
        <taxon>Mycenaceae</taxon>
        <taxon>Favolaschia</taxon>
    </lineage>
</organism>
<feature type="transmembrane region" description="Helical" evidence="7">
    <location>
        <begin position="12"/>
        <end position="31"/>
    </location>
</feature>
<keyword evidence="3 7" id="KW-1133">Transmembrane helix</keyword>
<feature type="transmembrane region" description="Helical" evidence="7">
    <location>
        <begin position="112"/>
        <end position="132"/>
    </location>
</feature>
<dbReference type="InterPro" id="IPR049326">
    <property type="entry name" value="Rhodopsin_dom_fungi"/>
</dbReference>
<dbReference type="Pfam" id="PF20684">
    <property type="entry name" value="Fung_rhodopsin"/>
    <property type="match status" value="1"/>
</dbReference>